<dbReference type="InterPro" id="IPR027417">
    <property type="entry name" value="P-loop_NTPase"/>
</dbReference>
<dbReference type="EMBL" id="MN738781">
    <property type="protein sequence ID" value="QHS84334.1"/>
    <property type="molecule type" value="Genomic_DNA"/>
</dbReference>
<keyword evidence="9" id="KW-0648">Protein biosynthesis</keyword>
<dbReference type="Gene3D" id="3.40.50.300">
    <property type="entry name" value="P-loop containing nucleotide triphosphate hydrolases"/>
    <property type="match status" value="2"/>
</dbReference>
<dbReference type="InterPro" id="IPR047038">
    <property type="entry name" value="eEF3_chromodomain-like_sf"/>
</dbReference>
<comment type="catalytic activity">
    <reaction evidence="10">
        <text>ATP + H2O = ADP + phosphate + H(+)</text>
        <dbReference type="Rhea" id="RHEA:13065"/>
        <dbReference type="ChEBI" id="CHEBI:15377"/>
        <dbReference type="ChEBI" id="CHEBI:15378"/>
        <dbReference type="ChEBI" id="CHEBI:30616"/>
        <dbReference type="ChEBI" id="CHEBI:43474"/>
        <dbReference type="ChEBI" id="CHEBI:456216"/>
    </reaction>
</comment>
<dbReference type="PROSITE" id="PS50893">
    <property type="entry name" value="ABC_TRANSPORTER_2"/>
    <property type="match status" value="2"/>
</dbReference>
<dbReference type="PROSITE" id="PS00211">
    <property type="entry name" value="ABC_TRANSPORTER_1"/>
    <property type="match status" value="2"/>
</dbReference>
<evidence type="ECO:0000256" key="10">
    <source>
        <dbReference type="ARBA" id="ARBA00049360"/>
    </source>
</evidence>
<organism evidence="12">
    <name type="scientific">viral metagenome</name>
    <dbReference type="NCBI Taxonomy" id="1070528"/>
    <lineage>
        <taxon>unclassified sequences</taxon>
        <taxon>metagenomes</taxon>
        <taxon>organismal metagenomes</taxon>
    </lineage>
</organism>
<evidence type="ECO:0000313" key="12">
    <source>
        <dbReference type="EMBL" id="QHS84334.1"/>
    </source>
</evidence>
<sequence length="1007" mass="113852">MTSFCETTKNFNCFIDNNEFDNLLTELTKTTMINEPELLEVLPLLLEKIGDYKFSEKATRCGEVIISKMNPFAMKAYMNILYEGLTSLKWQIKKASLILLGSLAKHQKEIVKYNLPNMILKLITMASDVKKDVKEQTKICFEELCSVIDNVDIIKIIPSVIKGYMEPVKYTEASLDCLVATSFINDVDMPTLGLLVPVLTRGMREKKVANQRRAALVIGNMCKLVNDPRTAYEFYPILKPVLEKGIDEIAIEEVRKVCENSLNTLQRVSSEATTISDNVISIDELKTLIKEKTISHLDKLMNNNLLNLITLCCHGLVLSNNRKFEDWNSCMHDYFLHLWDTNDNMNQIIKEIYEKGIENLTPDRVDPEDEEEDLCNAQFSLAYGTRVLLHQTPFRVKIGRKYGLVGPNGAGKSTLMKSIAGGNLEGFPTDLITIYVECEIIGEKADMTVLEYIMTDEKVIKHGCKEEKVRDMLTSMGFGVSRTAAAIDGGVSTLSGGWRMKLALSRAMLLEPDMLLLDEPTNHLDQFAVKWLTEYIQNLQKCTCLVVSHDTTFLDNVCTNIIHYENLKLKSYKGNLSDFVKQKPEAKAYYELSSDTTSFSFPEPGPLDGVKSLTKAVLKTKGIHFQYPVAPLPQLIDVSIQCSLASRVAVVGVNGAGKSTLVKLMVGELEPDQGTIEKHPNLRVAYVAQHAFAHIEDHLEKTPVEYVMWRYRGGIDKEMTQKDSVTMTDEEIKAIRKKAKEEQTGIVEEIKGRRTGKREHEYEVIWEGIGREDSWHSRTELLQMGYKKMLDEKDEQIAMESMLGQRKLTTGEIQKHFDGFGLEPEFAQHTRMNALSGGQKVKVVLGAGLWNLPHIVILDEPTNFLDRDSLGALATAIKEFKGGIFMISHNAEFYEALCPEKWILESGRLTVMGAEWMEEVEKARKKAEKLAKKTLNFDKANAEAKVDASGNIIEEKKGDNIKDMNDKEKKKEIKNLQKQIKDGRKKGSLSAEQIMDLEDRLELLKEN</sequence>
<comment type="subcellular location">
    <subcellularLocation>
        <location evidence="1">Cytoplasm</location>
    </subcellularLocation>
</comment>
<dbReference type="GO" id="GO:0016887">
    <property type="term" value="F:ATP hydrolysis activity"/>
    <property type="evidence" value="ECO:0007669"/>
    <property type="project" value="InterPro"/>
</dbReference>
<dbReference type="InterPro" id="IPR016024">
    <property type="entry name" value="ARM-type_fold"/>
</dbReference>
<evidence type="ECO:0000256" key="2">
    <source>
        <dbReference type="ARBA" id="ARBA00004815"/>
    </source>
</evidence>
<dbReference type="GO" id="GO:0005737">
    <property type="term" value="C:cytoplasm"/>
    <property type="evidence" value="ECO:0007669"/>
    <property type="project" value="UniProtKB-SubCell"/>
</dbReference>
<dbReference type="Pfam" id="PF24987">
    <property type="entry name" value="HEAT_EF3_N"/>
    <property type="match status" value="1"/>
</dbReference>
<dbReference type="CDD" id="cd03221">
    <property type="entry name" value="ABCF_EF-3"/>
    <property type="match status" value="1"/>
</dbReference>
<dbReference type="PANTHER" id="PTHR19211">
    <property type="entry name" value="ATP-BINDING TRANSPORT PROTEIN-RELATED"/>
    <property type="match status" value="1"/>
</dbReference>
<dbReference type="PANTHER" id="PTHR19211:SF5">
    <property type="entry name" value="ELONGATION FACTOR 3A-RELATED"/>
    <property type="match status" value="1"/>
</dbReference>
<keyword evidence="5" id="KW-0677">Repeat</keyword>
<accession>A0A6C0AWX9</accession>
<dbReference type="Pfam" id="PF00005">
    <property type="entry name" value="ABC_tran"/>
    <property type="match status" value="2"/>
</dbReference>
<protein>
    <recommendedName>
        <fullName evidence="11">ABC transporter domain-containing protein</fullName>
    </recommendedName>
</protein>
<evidence type="ECO:0000256" key="5">
    <source>
        <dbReference type="ARBA" id="ARBA00022737"/>
    </source>
</evidence>
<dbReference type="Gene3D" id="2.40.50.990">
    <property type="match status" value="1"/>
</dbReference>
<feature type="domain" description="ABC transporter" evidence="11">
    <location>
        <begin position="618"/>
        <end position="931"/>
    </location>
</feature>
<dbReference type="AlphaFoldDB" id="A0A6C0AWX9"/>
<evidence type="ECO:0000256" key="3">
    <source>
        <dbReference type="ARBA" id="ARBA00011054"/>
    </source>
</evidence>
<comment type="similarity">
    <text evidence="3">Belongs to the ABC transporter superfamily. ABCF family. EF3 subfamily.</text>
</comment>
<dbReference type="SUPFAM" id="SSF48371">
    <property type="entry name" value="ARM repeat"/>
    <property type="match status" value="1"/>
</dbReference>
<dbReference type="InterPro" id="IPR017871">
    <property type="entry name" value="ABC_transporter-like_CS"/>
</dbReference>
<dbReference type="InterPro" id="IPR050611">
    <property type="entry name" value="ABCF"/>
</dbReference>
<dbReference type="UniPathway" id="UPA00345"/>
<dbReference type="SMART" id="SM00382">
    <property type="entry name" value="AAA"/>
    <property type="match status" value="2"/>
</dbReference>
<comment type="pathway">
    <text evidence="2">Protein biosynthesis; polypeptide chain elongation.</text>
</comment>
<dbReference type="SUPFAM" id="SSF52540">
    <property type="entry name" value="P-loop containing nucleoside triphosphate hydrolases"/>
    <property type="match status" value="2"/>
</dbReference>
<dbReference type="InterPro" id="IPR003593">
    <property type="entry name" value="AAA+_ATPase"/>
</dbReference>
<evidence type="ECO:0000256" key="7">
    <source>
        <dbReference type="ARBA" id="ARBA00022768"/>
    </source>
</evidence>
<dbReference type="Pfam" id="PF24984">
    <property type="entry name" value="HEAT_EF3_GNC1"/>
    <property type="match status" value="1"/>
</dbReference>
<dbReference type="GO" id="GO:0005524">
    <property type="term" value="F:ATP binding"/>
    <property type="evidence" value="ECO:0007669"/>
    <property type="project" value="UniProtKB-KW"/>
</dbReference>
<evidence type="ECO:0000256" key="1">
    <source>
        <dbReference type="ARBA" id="ARBA00004496"/>
    </source>
</evidence>
<evidence type="ECO:0000259" key="11">
    <source>
        <dbReference type="PROSITE" id="PS50893"/>
    </source>
</evidence>
<evidence type="ECO:0000256" key="9">
    <source>
        <dbReference type="ARBA" id="ARBA00022917"/>
    </source>
</evidence>
<keyword evidence="8" id="KW-0067">ATP-binding</keyword>
<proteinExistence type="inferred from homology"/>
<keyword evidence="7" id="KW-0251">Elongation factor</keyword>
<keyword evidence="4" id="KW-0963">Cytoplasm</keyword>
<feature type="domain" description="ABC transporter" evidence="11">
    <location>
        <begin position="369"/>
        <end position="592"/>
    </location>
</feature>
<dbReference type="InterPro" id="IPR011989">
    <property type="entry name" value="ARM-like"/>
</dbReference>
<dbReference type="GO" id="GO:0003746">
    <property type="term" value="F:translation elongation factor activity"/>
    <property type="evidence" value="ECO:0007669"/>
    <property type="project" value="UniProtKB-KW"/>
</dbReference>
<evidence type="ECO:0000256" key="6">
    <source>
        <dbReference type="ARBA" id="ARBA00022741"/>
    </source>
</evidence>
<evidence type="ECO:0000256" key="8">
    <source>
        <dbReference type="ARBA" id="ARBA00022840"/>
    </source>
</evidence>
<name>A0A6C0AWX9_9ZZZZ</name>
<dbReference type="Gene3D" id="1.25.10.10">
    <property type="entry name" value="Leucine-rich Repeat Variant"/>
    <property type="match status" value="1"/>
</dbReference>
<keyword evidence="6" id="KW-0547">Nucleotide-binding</keyword>
<reference evidence="12" key="1">
    <citation type="journal article" date="2020" name="Nature">
        <title>Giant virus diversity and host interactions through global metagenomics.</title>
        <authorList>
            <person name="Schulz F."/>
            <person name="Roux S."/>
            <person name="Paez-Espino D."/>
            <person name="Jungbluth S."/>
            <person name="Walsh D.A."/>
            <person name="Denef V.J."/>
            <person name="McMahon K.D."/>
            <person name="Konstantinidis K.T."/>
            <person name="Eloe-Fadrosh E.A."/>
            <person name="Kyrpides N.C."/>
            <person name="Woyke T."/>
        </authorList>
    </citation>
    <scope>NUCLEOTIDE SEQUENCE</scope>
    <source>
        <strain evidence="12">GVMAG-S-ERX555965-48</strain>
    </source>
</reference>
<evidence type="ECO:0000256" key="4">
    <source>
        <dbReference type="ARBA" id="ARBA00022490"/>
    </source>
</evidence>
<dbReference type="InterPro" id="IPR003439">
    <property type="entry name" value="ABC_transporter-like_ATP-bd"/>
</dbReference>